<gene>
    <name evidence="3" type="ORF">BOW51_07940</name>
</gene>
<feature type="signal peptide" evidence="1">
    <location>
        <begin position="1"/>
        <end position="19"/>
    </location>
</feature>
<dbReference type="Pfam" id="PF00581">
    <property type="entry name" value="Rhodanese"/>
    <property type="match status" value="1"/>
</dbReference>
<dbReference type="CDD" id="cd00158">
    <property type="entry name" value="RHOD"/>
    <property type="match status" value="1"/>
</dbReference>
<evidence type="ECO:0000256" key="1">
    <source>
        <dbReference type="SAM" id="SignalP"/>
    </source>
</evidence>
<proteinExistence type="predicted"/>
<feature type="domain" description="Rhodanese" evidence="2">
    <location>
        <begin position="33"/>
        <end position="133"/>
    </location>
</feature>
<feature type="chain" id="PRO_5012662090" description="Rhodanese domain-containing protein" evidence="1">
    <location>
        <begin position="20"/>
        <end position="133"/>
    </location>
</feature>
<evidence type="ECO:0000259" key="2">
    <source>
        <dbReference type="PROSITE" id="PS50206"/>
    </source>
</evidence>
<keyword evidence="4" id="KW-1185">Reference proteome</keyword>
<sequence length="133" mass="15135">MTKWILILGLLFSSLAAHAGLNNISNQELQQLLDQGVPIIDVRRPEEWKQTGVVEGSHLMTFFDKKGNYDVRKWLQGLSEIADQDEPFILICRTGNRTEIIGRFLANKLKFGQVYNVEKGITHWISKGNPVVK</sequence>
<dbReference type="PANTHER" id="PTHR43031">
    <property type="entry name" value="FAD-DEPENDENT OXIDOREDUCTASE"/>
    <property type="match status" value="1"/>
</dbReference>
<dbReference type="Gene3D" id="3.40.250.10">
    <property type="entry name" value="Rhodanese-like domain"/>
    <property type="match status" value="1"/>
</dbReference>
<dbReference type="AlphaFoldDB" id="A0A1T2KTW9"/>
<reference evidence="3 4" key="1">
    <citation type="submission" date="2016-11" db="EMBL/GenBank/DDBJ databases">
        <title>Mixed transmission modes and dynamic genome evolution in an obligate animal-bacterial symbiosis.</title>
        <authorList>
            <person name="Russell S.L."/>
            <person name="Corbett-Detig R.B."/>
            <person name="Cavanaugh C.M."/>
        </authorList>
    </citation>
    <scope>NUCLEOTIDE SEQUENCE [LARGE SCALE GENOMIC DNA]</scope>
    <source>
        <strain evidence="3">Se-Cadez</strain>
    </source>
</reference>
<organism evidence="3 4">
    <name type="scientific">Solemya velesiana gill symbiont</name>
    <dbReference type="NCBI Taxonomy" id="1918948"/>
    <lineage>
        <taxon>Bacteria</taxon>
        <taxon>Pseudomonadati</taxon>
        <taxon>Pseudomonadota</taxon>
        <taxon>Gammaproteobacteria</taxon>
        <taxon>sulfur-oxidizing symbionts</taxon>
    </lineage>
</organism>
<evidence type="ECO:0000313" key="4">
    <source>
        <dbReference type="Proteomes" id="UP000190896"/>
    </source>
</evidence>
<protein>
    <recommendedName>
        <fullName evidence="2">Rhodanese domain-containing protein</fullName>
    </recommendedName>
</protein>
<comment type="caution">
    <text evidence="3">The sequence shown here is derived from an EMBL/GenBank/DDBJ whole genome shotgun (WGS) entry which is preliminary data.</text>
</comment>
<dbReference type="PROSITE" id="PS50206">
    <property type="entry name" value="RHODANESE_3"/>
    <property type="match status" value="1"/>
</dbReference>
<accession>A0A1T2KTW9</accession>
<name>A0A1T2KTW9_9GAMM</name>
<dbReference type="Proteomes" id="UP000190896">
    <property type="component" value="Unassembled WGS sequence"/>
</dbReference>
<dbReference type="SUPFAM" id="SSF52821">
    <property type="entry name" value="Rhodanese/Cell cycle control phosphatase"/>
    <property type="match status" value="1"/>
</dbReference>
<keyword evidence="1" id="KW-0732">Signal</keyword>
<evidence type="ECO:0000313" key="3">
    <source>
        <dbReference type="EMBL" id="OOZ36295.1"/>
    </source>
</evidence>
<dbReference type="InterPro" id="IPR001763">
    <property type="entry name" value="Rhodanese-like_dom"/>
</dbReference>
<dbReference type="RefSeq" id="WP_172838827.1">
    <property type="nucleotide sequence ID" value="NZ_MPRJ01000046.1"/>
</dbReference>
<dbReference type="PANTHER" id="PTHR43031:SF16">
    <property type="entry name" value="OXIDOREDUCTASE"/>
    <property type="match status" value="1"/>
</dbReference>
<dbReference type="EMBL" id="MPRJ01000046">
    <property type="protein sequence ID" value="OOZ36295.1"/>
    <property type="molecule type" value="Genomic_DNA"/>
</dbReference>
<dbReference type="InterPro" id="IPR050229">
    <property type="entry name" value="GlpE_sulfurtransferase"/>
</dbReference>
<dbReference type="InterPro" id="IPR036873">
    <property type="entry name" value="Rhodanese-like_dom_sf"/>
</dbReference>